<sequence length="94" mass="10854">MKSIVNDRCNIHPGEYSYYQRSYRHILHTDPTALLQADNPERSKVTPDSGGLRYVFKKFIRKLNALLYPHVQSRSPNNAITLPGEAKRPSNRNM</sequence>
<dbReference type="AlphaFoldDB" id="A0A9Q3P790"/>
<proteinExistence type="predicted"/>
<feature type="region of interest" description="Disordered" evidence="1">
    <location>
        <begin position="74"/>
        <end position="94"/>
    </location>
</feature>
<evidence type="ECO:0000313" key="3">
    <source>
        <dbReference type="Proteomes" id="UP000765509"/>
    </source>
</evidence>
<evidence type="ECO:0000313" key="2">
    <source>
        <dbReference type="EMBL" id="MBW0551463.1"/>
    </source>
</evidence>
<organism evidence="2 3">
    <name type="scientific">Austropuccinia psidii MF-1</name>
    <dbReference type="NCBI Taxonomy" id="1389203"/>
    <lineage>
        <taxon>Eukaryota</taxon>
        <taxon>Fungi</taxon>
        <taxon>Dikarya</taxon>
        <taxon>Basidiomycota</taxon>
        <taxon>Pucciniomycotina</taxon>
        <taxon>Pucciniomycetes</taxon>
        <taxon>Pucciniales</taxon>
        <taxon>Sphaerophragmiaceae</taxon>
        <taxon>Austropuccinia</taxon>
    </lineage>
</organism>
<protein>
    <submittedName>
        <fullName evidence="2">Uncharacterized protein</fullName>
    </submittedName>
</protein>
<dbReference type="EMBL" id="AVOT02057341">
    <property type="protein sequence ID" value="MBW0551463.1"/>
    <property type="molecule type" value="Genomic_DNA"/>
</dbReference>
<gene>
    <name evidence="2" type="ORF">O181_091178</name>
</gene>
<reference evidence="2" key="1">
    <citation type="submission" date="2021-03" db="EMBL/GenBank/DDBJ databases">
        <title>Draft genome sequence of rust myrtle Austropuccinia psidii MF-1, a brazilian biotype.</title>
        <authorList>
            <person name="Quecine M.C."/>
            <person name="Pachon D.M.R."/>
            <person name="Bonatelli M.L."/>
            <person name="Correr F.H."/>
            <person name="Franceschini L.M."/>
            <person name="Leite T.F."/>
            <person name="Margarido G.R.A."/>
            <person name="Almeida C.A."/>
            <person name="Ferrarezi J.A."/>
            <person name="Labate C.A."/>
        </authorList>
    </citation>
    <scope>NUCLEOTIDE SEQUENCE</scope>
    <source>
        <strain evidence="2">MF-1</strain>
    </source>
</reference>
<comment type="caution">
    <text evidence="2">The sequence shown here is derived from an EMBL/GenBank/DDBJ whole genome shotgun (WGS) entry which is preliminary data.</text>
</comment>
<evidence type="ECO:0000256" key="1">
    <source>
        <dbReference type="SAM" id="MobiDB-lite"/>
    </source>
</evidence>
<accession>A0A9Q3P790</accession>
<name>A0A9Q3P790_9BASI</name>
<keyword evidence="3" id="KW-1185">Reference proteome</keyword>
<dbReference type="Proteomes" id="UP000765509">
    <property type="component" value="Unassembled WGS sequence"/>
</dbReference>